<gene>
    <name evidence="1" type="ORF">Cf1_00304</name>
</gene>
<protein>
    <submittedName>
        <fullName evidence="1">Uncharacterized protein</fullName>
    </submittedName>
</protein>
<proteinExistence type="predicted"/>
<evidence type="ECO:0000313" key="2">
    <source>
        <dbReference type="Proteomes" id="UP000240395"/>
    </source>
</evidence>
<dbReference type="EMBL" id="MG250484">
    <property type="protein sequence ID" value="AUE23167.1"/>
    <property type="molecule type" value="Genomic_DNA"/>
</dbReference>
<reference evidence="1 2" key="1">
    <citation type="submission" date="2017-10" db="EMBL/GenBank/DDBJ databases">
        <title>Antibacterial composition for extension of chilled fish shelf life and decreasing of risk of food-borne infections, bacteriophage strains for its preparation.</title>
        <authorList>
            <person name="Zulkarneev E.R."/>
            <person name="Aleshkin A.V."/>
            <person name="Rubalsky O.V."/>
            <person name="Kiseleva I.A."/>
            <person name="Rubalskii E.O."/>
            <person name="Lebedev S.N."/>
        </authorList>
    </citation>
    <scope>NUCLEOTIDE SEQUENCE [LARGE SCALE GENOMIC DNA]</scope>
</reference>
<dbReference type="Proteomes" id="UP000240395">
    <property type="component" value="Segment"/>
</dbReference>
<organism evidence="1 2">
    <name type="scientific">Citrobacter phage CF1 ERZ-2017</name>
    <dbReference type="NCBI Taxonomy" id="2267236"/>
    <lineage>
        <taxon>Viruses</taxon>
        <taxon>Duplodnaviria</taxon>
        <taxon>Heunggongvirae</taxon>
        <taxon>Uroviricota</taxon>
        <taxon>Caudoviricetes</taxon>
        <taxon>Pantevenvirales</taxon>
        <taxon>Straboviridae</taxon>
        <taxon>Tevenvirinae</taxon>
        <taxon>Moonvirus</taxon>
        <taxon>Moonvirus cf1</taxon>
    </lineage>
</organism>
<name>A0A2H4YG77_9CAUD</name>
<accession>A0A2H4YG77</accession>
<evidence type="ECO:0000313" key="1">
    <source>
        <dbReference type="EMBL" id="AUE23167.1"/>
    </source>
</evidence>
<keyword evidence="2" id="KW-1185">Reference proteome</keyword>
<sequence>MAAKLIAFNRNFGGVMTVSVIKEDGFYYSDFKDTVDSNRIGNEVKVVRGKSKVFINDCFYPCKIITIDGVEYGLFKDGNAVKVEFYN</sequence>